<evidence type="ECO:0000313" key="3">
    <source>
        <dbReference type="EMBL" id="KAL3091890.1"/>
    </source>
</evidence>
<name>A0ABD2JMP2_HETSC</name>
<dbReference type="Proteomes" id="UP001620645">
    <property type="component" value="Unassembled WGS sequence"/>
</dbReference>
<dbReference type="AlphaFoldDB" id="A0ABD2JMP2"/>
<feature type="region of interest" description="Disordered" evidence="1">
    <location>
        <begin position="137"/>
        <end position="177"/>
    </location>
</feature>
<evidence type="ECO:0000313" key="4">
    <source>
        <dbReference type="Proteomes" id="UP001620645"/>
    </source>
</evidence>
<protein>
    <submittedName>
        <fullName evidence="3">Uncharacterized protein</fullName>
    </submittedName>
</protein>
<organism evidence="3 4">
    <name type="scientific">Heterodera schachtii</name>
    <name type="common">Sugarbeet cyst nematode worm</name>
    <name type="synonym">Tylenchus schachtii</name>
    <dbReference type="NCBI Taxonomy" id="97005"/>
    <lineage>
        <taxon>Eukaryota</taxon>
        <taxon>Metazoa</taxon>
        <taxon>Ecdysozoa</taxon>
        <taxon>Nematoda</taxon>
        <taxon>Chromadorea</taxon>
        <taxon>Rhabditida</taxon>
        <taxon>Tylenchina</taxon>
        <taxon>Tylenchomorpha</taxon>
        <taxon>Tylenchoidea</taxon>
        <taxon>Heteroderidae</taxon>
        <taxon>Heteroderinae</taxon>
        <taxon>Heterodera</taxon>
    </lineage>
</organism>
<evidence type="ECO:0000313" key="2">
    <source>
        <dbReference type="EMBL" id="KAL3091252.1"/>
    </source>
</evidence>
<gene>
    <name evidence="2" type="ORF">niasHS_004403</name>
    <name evidence="3" type="ORF">niasHS_005518</name>
</gene>
<reference evidence="3 4" key="1">
    <citation type="submission" date="2024-10" db="EMBL/GenBank/DDBJ databases">
        <authorList>
            <person name="Kim D."/>
        </authorList>
    </citation>
    <scope>NUCLEOTIDE SEQUENCE [LARGE SCALE GENOMIC DNA]</scope>
    <source>
        <strain evidence="3">Taebaek</strain>
    </source>
</reference>
<sequence>MSILLPNVDEKSMELIIEHTLDLAEDEKRNGKNKLKTIIEWFKNGTWTLEKEEDYDYGLAYSQDKQKALKQASEKLNNDAIYARSKKWAIKMDKWMKEAGTDGQKSFLFAVGLSHIISAKNNLRQLLTTKGYTVEEIPKLDEGGTSSAHGNDVEEEEIEQQLEDKEEKQNEKSKLND</sequence>
<dbReference type="EMBL" id="JBICCN010000122">
    <property type="protein sequence ID" value="KAL3091890.1"/>
    <property type="molecule type" value="Genomic_DNA"/>
</dbReference>
<dbReference type="EMBL" id="JBICCN010000133">
    <property type="protein sequence ID" value="KAL3091252.1"/>
    <property type="molecule type" value="Genomic_DNA"/>
</dbReference>
<dbReference type="InterPro" id="IPR002816">
    <property type="entry name" value="TraB/PrgY/GumN_fam"/>
</dbReference>
<dbReference type="Pfam" id="PF01963">
    <property type="entry name" value="TraB_PrgY_gumN"/>
    <property type="match status" value="1"/>
</dbReference>
<evidence type="ECO:0000256" key="1">
    <source>
        <dbReference type="SAM" id="MobiDB-lite"/>
    </source>
</evidence>
<keyword evidence="4" id="KW-1185">Reference proteome</keyword>
<accession>A0ABD2JMP2</accession>
<proteinExistence type="predicted"/>
<comment type="caution">
    <text evidence="3">The sequence shown here is derived from an EMBL/GenBank/DDBJ whole genome shotgun (WGS) entry which is preliminary data.</text>
</comment>
<feature type="compositionally biased region" description="Basic and acidic residues" evidence="1">
    <location>
        <begin position="162"/>
        <end position="177"/>
    </location>
</feature>